<protein>
    <recommendedName>
        <fullName evidence="3">Single-stranded DNA-binding protein</fullName>
    </recommendedName>
</protein>
<name>A0ABV0CHR4_9NEIS</name>
<comment type="caution">
    <text evidence="1">The sequence shown here is derived from an EMBL/GenBank/DDBJ whole genome shotgun (WGS) entry which is preliminary data.</text>
</comment>
<evidence type="ECO:0000313" key="1">
    <source>
        <dbReference type="EMBL" id="MEN7430303.1"/>
    </source>
</evidence>
<dbReference type="RefSeq" id="WP_346787942.1">
    <property type="nucleotide sequence ID" value="NZ_JAYFSJ010000003.1"/>
</dbReference>
<evidence type="ECO:0008006" key="3">
    <source>
        <dbReference type="Google" id="ProtNLM"/>
    </source>
</evidence>
<organism evidence="1 2">
    <name type="scientific">Chromobacterium indicum</name>
    <dbReference type="NCBI Taxonomy" id="3110228"/>
    <lineage>
        <taxon>Bacteria</taxon>
        <taxon>Pseudomonadati</taxon>
        <taxon>Pseudomonadota</taxon>
        <taxon>Betaproteobacteria</taxon>
        <taxon>Neisseriales</taxon>
        <taxon>Chromobacteriaceae</taxon>
        <taxon>Chromobacterium</taxon>
    </lineage>
</organism>
<sequence length="106" mass="11669">MSAPAVVETKNQPRFNQALLAGRVNAVRKAEDAVFTEVTLPAPDQYSPPATVEIRSRKRLGQVGETVEVPVACGGYRGKSFVYTDKETGERFNRRPVVNSYVAIED</sequence>
<gene>
    <name evidence="1" type="ORF">VA599_06055</name>
</gene>
<evidence type="ECO:0000313" key="2">
    <source>
        <dbReference type="Proteomes" id="UP001405405"/>
    </source>
</evidence>
<dbReference type="EMBL" id="JAYFSJ010000003">
    <property type="protein sequence ID" value="MEN7430303.1"/>
    <property type="molecule type" value="Genomic_DNA"/>
</dbReference>
<keyword evidence="2" id="KW-1185">Reference proteome</keyword>
<accession>A0ABV0CHR4</accession>
<dbReference type="Proteomes" id="UP001405405">
    <property type="component" value="Unassembled WGS sequence"/>
</dbReference>
<reference evidence="1 2" key="1">
    <citation type="submission" date="2023-12" db="EMBL/GenBank/DDBJ databases">
        <title>Chromobacterium sp. strain TRC.1.1.SA producing antimicrobial pigment.</title>
        <authorList>
            <person name="Verma N."/>
            <person name="Choksket S."/>
            <person name="Pinnaka A.K."/>
            <person name="Korpole S."/>
        </authorList>
    </citation>
    <scope>NUCLEOTIDE SEQUENCE [LARGE SCALE GENOMIC DNA]</scope>
    <source>
        <strain evidence="1 2">TRC1.1.SA</strain>
    </source>
</reference>
<proteinExistence type="predicted"/>